<dbReference type="RefSeq" id="WP_038414659.1">
    <property type="nucleotide sequence ID" value="NZ_CP009455.1"/>
</dbReference>
<dbReference type="OrthoDB" id="7031915at2"/>
<dbReference type="AlphaFoldDB" id="A0A089WSB2"/>
<protein>
    <submittedName>
        <fullName evidence="1">Uncharacterized protein</fullName>
    </submittedName>
</protein>
<keyword evidence="2" id="KW-1185">Reference proteome</keyword>
<sequence length="127" mass="13030">MVTHYSPNGLEAACGRRAQTLVSTAVSDEVSCKSCQRSLLKPAATTVARTPSLAELRQQARAAKAITAPLAVARSDAPASHAPRAAVQPASASVAPAFSVKAAWAAQLAEQGGGNRAPRGTRRKSRG</sequence>
<organism evidence="1 2">
    <name type="scientific">Pseudomonas cremoricolorata</name>
    <dbReference type="NCBI Taxonomy" id="157783"/>
    <lineage>
        <taxon>Bacteria</taxon>
        <taxon>Pseudomonadati</taxon>
        <taxon>Pseudomonadota</taxon>
        <taxon>Gammaproteobacteria</taxon>
        <taxon>Pseudomonadales</taxon>
        <taxon>Pseudomonadaceae</taxon>
        <taxon>Pseudomonas</taxon>
    </lineage>
</organism>
<accession>A0A089WSB2</accession>
<evidence type="ECO:0000313" key="2">
    <source>
        <dbReference type="Proteomes" id="UP000029493"/>
    </source>
</evidence>
<dbReference type="KEGG" id="psw:LK03_09005"/>
<evidence type="ECO:0000313" key="1">
    <source>
        <dbReference type="EMBL" id="AIR89407.1"/>
    </source>
</evidence>
<name>A0A089WSB2_9PSED</name>
<gene>
    <name evidence="1" type="ORF">LK03_09005</name>
</gene>
<dbReference type="EMBL" id="CP009455">
    <property type="protein sequence ID" value="AIR89407.1"/>
    <property type="molecule type" value="Genomic_DNA"/>
</dbReference>
<reference evidence="1 2" key="1">
    <citation type="submission" date="2014-09" db="EMBL/GenBank/DDBJ databases">
        <authorList>
            <person name="Chan K.-G."/>
        </authorList>
    </citation>
    <scope>NUCLEOTIDE SEQUENCE [LARGE SCALE GENOMIC DNA]</scope>
    <source>
        <strain evidence="1 2">ND07</strain>
    </source>
</reference>
<dbReference type="STRING" id="157783.LK03_09005"/>
<proteinExistence type="predicted"/>
<dbReference type="Proteomes" id="UP000029493">
    <property type="component" value="Chromosome"/>
</dbReference>